<evidence type="ECO:0000313" key="2">
    <source>
        <dbReference type="EMBL" id="QJA82670.1"/>
    </source>
</evidence>
<sequence>MDDLQRLEGWLSPLLQKLTPAERKGLARQVARDLRAANVATMKAQQASDGTPWEPRKPNKLREERGTVHRKAKPAPMFQKLRAAKHLKAQGLTDEAVLEFVGRADRIARVHHFGLEDRVTPGGPTYRYPARSLLGITEEQMQKLKDLVLRHLSA</sequence>
<gene>
    <name evidence="2" type="ORF">MM415A00378_0015</name>
</gene>
<reference evidence="2" key="1">
    <citation type="submission" date="2020-03" db="EMBL/GenBank/DDBJ databases">
        <title>The deep terrestrial virosphere.</title>
        <authorList>
            <person name="Holmfeldt K."/>
            <person name="Nilsson E."/>
            <person name="Simone D."/>
            <person name="Lopez-Fernandez M."/>
            <person name="Wu X."/>
            <person name="de Brujin I."/>
            <person name="Lundin D."/>
            <person name="Andersson A."/>
            <person name="Bertilsson S."/>
            <person name="Dopson M."/>
        </authorList>
    </citation>
    <scope>NUCLEOTIDE SEQUENCE</scope>
    <source>
        <strain evidence="2">MM415A00378</strain>
    </source>
</reference>
<feature type="region of interest" description="Disordered" evidence="1">
    <location>
        <begin position="41"/>
        <end position="74"/>
    </location>
</feature>
<feature type="compositionally biased region" description="Basic and acidic residues" evidence="1">
    <location>
        <begin position="54"/>
        <end position="67"/>
    </location>
</feature>
<proteinExistence type="predicted"/>
<protein>
    <submittedName>
        <fullName evidence="2">Putative tail protein</fullName>
    </submittedName>
</protein>
<dbReference type="NCBIfam" id="TIGR01635">
    <property type="entry name" value="tail_comp_S"/>
    <property type="match status" value="1"/>
</dbReference>
<accession>A0A6M3KLU2</accession>
<name>A0A6M3KLU2_9ZZZZ</name>
<dbReference type="Pfam" id="PF05069">
    <property type="entry name" value="Phage_tail_S"/>
    <property type="match status" value="1"/>
</dbReference>
<evidence type="ECO:0000256" key="1">
    <source>
        <dbReference type="SAM" id="MobiDB-lite"/>
    </source>
</evidence>
<dbReference type="AlphaFoldDB" id="A0A6M3KLU2"/>
<organism evidence="2">
    <name type="scientific">viral metagenome</name>
    <dbReference type="NCBI Taxonomy" id="1070528"/>
    <lineage>
        <taxon>unclassified sequences</taxon>
        <taxon>metagenomes</taxon>
        <taxon>organismal metagenomes</taxon>
    </lineage>
</organism>
<dbReference type="EMBL" id="MT142493">
    <property type="protein sequence ID" value="QJA82670.1"/>
    <property type="molecule type" value="Genomic_DNA"/>
</dbReference>
<dbReference type="InterPro" id="IPR006522">
    <property type="entry name" value="Phage_virion_morphogenesis"/>
</dbReference>